<accession>H0EF66</accession>
<evidence type="ECO:0000256" key="1">
    <source>
        <dbReference type="SAM" id="MobiDB-lite"/>
    </source>
</evidence>
<dbReference type="EMBL" id="AGUE01000018">
    <property type="protein sequence ID" value="EHL02842.1"/>
    <property type="molecule type" value="Genomic_DNA"/>
</dbReference>
<feature type="region of interest" description="Disordered" evidence="1">
    <location>
        <begin position="116"/>
        <end position="143"/>
    </location>
</feature>
<sequence length="143" mass="16208">MPTSRLLSALGKSKKNKKTENATKTSSETNPALQRSGKPEYIKYTINPTLEGHIHNEPYIHEDVRLRTIQMQQHESPGHVVDPEKQKCRMCDQHLLKSDKDEIEAGRATAKFEEIADDGRRVDSWDGRDGSSEALIPRGTKDR</sequence>
<name>H0EF66_GLAL7</name>
<evidence type="ECO:0000313" key="2">
    <source>
        <dbReference type="EMBL" id="EHL02842.1"/>
    </source>
</evidence>
<feature type="region of interest" description="Disordered" evidence="1">
    <location>
        <begin position="1"/>
        <end position="40"/>
    </location>
</feature>
<gene>
    <name evidence="2" type="ORF">M7I_1105</name>
</gene>
<dbReference type="HOGENOM" id="CLU_1806361_0_0_1"/>
<dbReference type="Proteomes" id="UP000005446">
    <property type="component" value="Unassembled WGS sequence"/>
</dbReference>
<evidence type="ECO:0000313" key="3">
    <source>
        <dbReference type="Proteomes" id="UP000005446"/>
    </source>
</evidence>
<comment type="caution">
    <text evidence="2">The sequence shown here is derived from an EMBL/GenBank/DDBJ whole genome shotgun (WGS) entry which is preliminary data.</text>
</comment>
<dbReference type="OrthoDB" id="10308605at2759"/>
<keyword evidence="3" id="KW-1185">Reference proteome</keyword>
<dbReference type="InParanoid" id="H0EF66"/>
<feature type="compositionally biased region" description="Basic and acidic residues" evidence="1">
    <location>
        <begin position="116"/>
        <end position="131"/>
    </location>
</feature>
<reference evidence="2 3" key="1">
    <citation type="journal article" date="2012" name="Eukaryot. Cell">
        <title>Genome sequence of the fungus Glarea lozoyensis: the first genome sequence of a species from the Helotiaceae family.</title>
        <authorList>
            <person name="Youssar L."/>
            <person name="Gruening B.A."/>
            <person name="Erxleben A."/>
            <person name="Guenther S."/>
            <person name="Huettel W."/>
        </authorList>
    </citation>
    <scope>NUCLEOTIDE SEQUENCE [LARGE SCALE GENOMIC DNA]</scope>
    <source>
        <strain evidence="3">ATCC 74030 / MF5533</strain>
    </source>
</reference>
<protein>
    <submittedName>
        <fullName evidence="2">Uncharacterized protein</fullName>
    </submittedName>
</protein>
<dbReference type="AlphaFoldDB" id="H0EF66"/>
<proteinExistence type="predicted"/>
<organism evidence="2 3">
    <name type="scientific">Glarea lozoyensis (strain ATCC 74030 / MF5533)</name>
    <dbReference type="NCBI Taxonomy" id="1104152"/>
    <lineage>
        <taxon>Eukaryota</taxon>
        <taxon>Fungi</taxon>
        <taxon>Dikarya</taxon>
        <taxon>Ascomycota</taxon>
        <taxon>Pezizomycotina</taxon>
        <taxon>Leotiomycetes</taxon>
        <taxon>Helotiales</taxon>
        <taxon>Helotiaceae</taxon>
        <taxon>Glarea</taxon>
    </lineage>
</organism>